<evidence type="ECO:0000256" key="4">
    <source>
        <dbReference type="ARBA" id="ARBA00022737"/>
    </source>
</evidence>
<feature type="repeat" description="WD" evidence="8">
    <location>
        <begin position="50"/>
        <end position="91"/>
    </location>
</feature>
<keyword evidence="10" id="KW-1185">Reference proteome</keyword>
<evidence type="ECO:0000313" key="10">
    <source>
        <dbReference type="Proteomes" id="UP000014978"/>
    </source>
</evidence>
<comment type="similarity">
    <text evidence="6">Belongs to the WD repeat STRAP family.</text>
</comment>
<evidence type="ECO:0000313" key="9">
    <source>
        <dbReference type="EMBL" id="EPR79927.1"/>
    </source>
</evidence>
<dbReference type="InterPro" id="IPR036322">
    <property type="entry name" value="WD40_repeat_dom_sf"/>
</dbReference>
<feature type="repeat" description="WD" evidence="8">
    <location>
        <begin position="9"/>
        <end position="43"/>
    </location>
</feature>
<evidence type="ECO:0000256" key="3">
    <source>
        <dbReference type="ARBA" id="ARBA00022574"/>
    </source>
</evidence>
<dbReference type="OMA" id="VWFSHNG"/>
<dbReference type="FunCoup" id="S7WDS4">
    <property type="interactions" value="247"/>
</dbReference>
<dbReference type="PROSITE" id="PS00678">
    <property type="entry name" value="WD_REPEATS_1"/>
    <property type="match status" value="1"/>
</dbReference>
<dbReference type="PROSITE" id="PS50294">
    <property type="entry name" value="WD_REPEATS_REGION"/>
    <property type="match status" value="2"/>
</dbReference>
<sequence>MEDGEYKTFTFHTRPLTQTSFNLDGDLLVASSLDSKISIWNVDGKFLGSLEDHKGAVWGFSISDDGNKLVSGSSDCNGIVWDILSGKIISSVQGNSSVKSVYFLKEGFLYLCDNSYNQRPLIGFNDIRSKDSKIYYTENNPTKVISENSENYIIYSDIEGNINCLDRRNEKIITKKIHNAKIQDLKNSYCKTFFISSSLDSQAKIIDPLSLKEIRTFYSDDPVNSAAIFTSNDIIIMGGGISARDVTLTKGKKTFDVNFYDIITQKHIGHYSPHFGTINTVDVHPSGQYFCSGGEDGILSLIKFDQGYYNGIENEMDTIKNTVTF</sequence>
<dbReference type="PANTHER" id="PTHR19877">
    <property type="entry name" value="EUKARYOTIC TRANSLATION INITIATION FACTOR 3 SUBUNIT I"/>
    <property type="match status" value="1"/>
</dbReference>
<keyword evidence="4" id="KW-0677">Repeat</keyword>
<dbReference type="SMART" id="SM00320">
    <property type="entry name" value="WD40"/>
    <property type="match status" value="4"/>
</dbReference>
<dbReference type="Proteomes" id="UP000014978">
    <property type="component" value="Unassembled WGS sequence"/>
</dbReference>
<reference evidence="10" key="1">
    <citation type="journal article" date="2013" name="PLoS Genet.">
        <title>The genome of Spraguea lophii and the basis of host-microsporidian interactions.</title>
        <authorList>
            <person name="Campbell S.E."/>
            <person name="Williams T.A."/>
            <person name="Yousuf A."/>
            <person name="Soanes D.M."/>
            <person name="Paszkiewicz K.H."/>
            <person name="Williams B.A.P."/>
        </authorList>
    </citation>
    <scope>NUCLEOTIDE SEQUENCE [LARGE SCALE GENOMIC DNA]</scope>
    <source>
        <strain evidence="10">42_110</strain>
    </source>
</reference>
<evidence type="ECO:0000256" key="1">
    <source>
        <dbReference type="ARBA" id="ARBA00022490"/>
    </source>
</evidence>
<dbReference type="PANTHER" id="PTHR19877:SF1">
    <property type="entry name" value="EUKARYOTIC TRANSLATION INITIATION FACTOR 3 SUBUNIT I"/>
    <property type="match status" value="1"/>
</dbReference>
<proteinExistence type="inferred from homology"/>
<dbReference type="GO" id="GO:0002183">
    <property type="term" value="P:cytoplasmic translational initiation"/>
    <property type="evidence" value="ECO:0007669"/>
    <property type="project" value="TreeGrafter"/>
</dbReference>
<dbReference type="HOGENOM" id="CLU_043845_0_1_1"/>
<dbReference type="GO" id="GO:0003723">
    <property type="term" value="F:RNA binding"/>
    <property type="evidence" value="ECO:0007669"/>
    <property type="project" value="TreeGrafter"/>
</dbReference>
<dbReference type="AlphaFoldDB" id="S7WDS4"/>
<evidence type="ECO:0000256" key="2">
    <source>
        <dbReference type="ARBA" id="ARBA00022540"/>
    </source>
</evidence>
<keyword evidence="3 8" id="KW-0853">WD repeat</keyword>
<dbReference type="Gene3D" id="2.130.10.10">
    <property type="entry name" value="YVTN repeat-like/Quinoprotein amine dehydrogenase"/>
    <property type="match status" value="1"/>
</dbReference>
<dbReference type="InterPro" id="IPR019775">
    <property type="entry name" value="WD40_repeat_CS"/>
</dbReference>
<dbReference type="VEuPathDB" id="MicrosporidiaDB:SLOPH_2456"/>
<dbReference type="EMBL" id="ATCN01000072">
    <property type="protein sequence ID" value="EPR79927.1"/>
    <property type="molecule type" value="Genomic_DNA"/>
</dbReference>
<name>S7WDS4_SPRLO</name>
<evidence type="ECO:0000256" key="7">
    <source>
        <dbReference type="ARBA" id="ARBA00040390"/>
    </source>
</evidence>
<dbReference type="Pfam" id="PF24805">
    <property type="entry name" value="EIF3I"/>
    <property type="match status" value="1"/>
</dbReference>
<dbReference type="STRING" id="1358809.S7WDS4"/>
<comment type="caution">
    <text evidence="9">The sequence shown here is derived from an EMBL/GenBank/DDBJ whole genome shotgun (WGS) entry which is preliminary data.</text>
</comment>
<dbReference type="GO" id="GO:0071541">
    <property type="term" value="C:eukaryotic translation initiation factor 3 complex, eIF3m"/>
    <property type="evidence" value="ECO:0007669"/>
    <property type="project" value="TreeGrafter"/>
</dbReference>
<dbReference type="InParanoid" id="S7WDS4"/>
<dbReference type="SUPFAM" id="SSF50978">
    <property type="entry name" value="WD40 repeat-like"/>
    <property type="match status" value="1"/>
</dbReference>
<evidence type="ECO:0000256" key="6">
    <source>
        <dbReference type="ARBA" id="ARBA00038394"/>
    </source>
</evidence>
<dbReference type="InterPro" id="IPR027525">
    <property type="entry name" value="eIF3i"/>
</dbReference>
<protein>
    <recommendedName>
        <fullName evidence="7">Serine-threonine kinase receptor-associated protein</fullName>
    </recommendedName>
</protein>
<gene>
    <name evidence="9" type="ORF">SLOPH_2456</name>
</gene>
<dbReference type="InterPro" id="IPR015943">
    <property type="entry name" value="WD40/YVTN_repeat-like_dom_sf"/>
</dbReference>
<keyword evidence="1" id="KW-0963">Cytoplasm</keyword>
<dbReference type="GO" id="GO:0003743">
    <property type="term" value="F:translation initiation factor activity"/>
    <property type="evidence" value="ECO:0007669"/>
    <property type="project" value="UniProtKB-KW"/>
</dbReference>
<keyword evidence="2 9" id="KW-0396">Initiation factor</keyword>
<organism evidence="9 10">
    <name type="scientific">Spraguea lophii (strain 42_110)</name>
    <name type="common">Microsporidian parasite</name>
    <dbReference type="NCBI Taxonomy" id="1358809"/>
    <lineage>
        <taxon>Eukaryota</taxon>
        <taxon>Fungi</taxon>
        <taxon>Fungi incertae sedis</taxon>
        <taxon>Microsporidia</taxon>
        <taxon>Spragueidae</taxon>
        <taxon>Spraguea</taxon>
    </lineage>
</organism>
<keyword evidence="5" id="KW-0648">Protein biosynthesis</keyword>
<evidence type="ECO:0000256" key="8">
    <source>
        <dbReference type="PROSITE-ProRule" id="PRU00221"/>
    </source>
</evidence>
<accession>S7WDS4</accession>
<dbReference type="OrthoDB" id="24966at2759"/>
<dbReference type="InterPro" id="IPR001680">
    <property type="entry name" value="WD40_rpt"/>
</dbReference>
<evidence type="ECO:0000256" key="5">
    <source>
        <dbReference type="ARBA" id="ARBA00022917"/>
    </source>
</evidence>
<dbReference type="PROSITE" id="PS50082">
    <property type="entry name" value="WD_REPEATS_2"/>
    <property type="match status" value="2"/>
</dbReference>